<keyword evidence="3" id="KW-1185">Reference proteome</keyword>
<reference evidence="2 3" key="1">
    <citation type="journal article" date="2018" name="Nat. Ecol. Evol.">
        <title>Pezizomycetes genomes reveal the molecular basis of ectomycorrhizal truffle lifestyle.</title>
        <authorList>
            <person name="Murat C."/>
            <person name="Payen T."/>
            <person name="Noel B."/>
            <person name="Kuo A."/>
            <person name="Morin E."/>
            <person name="Chen J."/>
            <person name="Kohler A."/>
            <person name="Krizsan K."/>
            <person name="Balestrini R."/>
            <person name="Da Silva C."/>
            <person name="Montanini B."/>
            <person name="Hainaut M."/>
            <person name="Levati E."/>
            <person name="Barry K.W."/>
            <person name="Belfiori B."/>
            <person name="Cichocki N."/>
            <person name="Clum A."/>
            <person name="Dockter R.B."/>
            <person name="Fauchery L."/>
            <person name="Guy J."/>
            <person name="Iotti M."/>
            <person name="Le Tacon F."/>
            <person name="Lindquist E.A."/>
            <person name="Lipzen A."/>
            <person name="Malagnac F."/>
            <person name="Mello A."/>
            <person name="Molinier V."/>
            <person name="Miyauchi S."/>
            <person name="Poulain J."/>
            <person name="Riccioni C."/>
            <person name="Rubini A."/>
            <person name="Sitrit Y."/>
            <person name="Splivallo R."/>
            <person name="Traeger S."/>
            <person name="Wang M."/>
            <person name="Zifcakova L."/>
            <person name="Wipf D."/>
            <person name="Zambonelli A."/>
            <person name="Paolocci F."/>
            <person name="Nowrousian M."/>
            <person name="Ottonello S."/>
            <person name="Baldrian P."/>
            <person name="Spatafora J.W."/>
            <person name="Henrissat B."/>
            <person name="Nagy L.G."/>
            <person name="Aury J.M."/>
            <person name="Wincker P."/>
            <person name="Grigoriev I.V."/>
            <person name="Bonfante P."/>
            <person name="Martin F.M."/>
        </authorList>
    </citation>
    <scope>NUCLEOTIDE SEQUENCE [LARGE SCALE GENOMIC DNA]</scope>
    <source>
        <strain evidence="2 3">CCBAS932</strain>
    </source>
</reference>
<evidence type="ECO:0000313" key="3">
    <source>
        <dbReference type="Proteomes" id="UP000277580"/>
    </source>
</evidence>
<sequence>MDGNDDDNRQPTGSTIPFMQEDEALQDERFFNTDNGPEEIFSVGRRTQAQEAISAERQRFAHGQWDDALMNRGGNIAPEAPIGTRGNRCIAPEAPIHASGHSTFDFDHAGRGVSSVADARIWNQDPTRVGNNNNNNTASTSASAAQRHHINQSLERAGRGIRGYPTPEDMARIIWNQAQADRARGGGLTFPDSNIHGSNISGQAAGRRGVAQNTSASEARSSISAGLSTHGLATAAPMAPAAPMPMPMPAVTIPTASIFITLQTIQKAENGTTWHLICEEHIAKRPETKQLRQGRSIPPPAASAEWNVWTVGSLEFEHVQGGLHLDYLREVLLRQDGVSRKKVNRATLVSLVRAERCRQINSGMVVRCPVGWVEDGHWYIYVQPI</sequence>
<feature type="compositionally biased region" description="Low complexity" evidence="1">
    <location>
        <begin position="131"/>
        <end position="145"/>
    </location>
</feature>
<feature type="compositionally biased region" description="Polar residues" evidence="1">
    <location>
        <begin position="191"/>
        <end position="202"/>
    </location>
</feature>
<accession>A0A3N4L035</accession>
<feature type="region of interest" description="Disordered" evidence="1">
    <location>
        <begin position="125"/>
        <end position="149"/>
    </location>
</feature>
<evidence type="ECO:0000256" key="1">
    <source>
        <dbReference type="SAM" id="MobiDB-lite"/>
    </source>
</evidence>
<dbReference type="InParanoid" id="A0A3N4L035"/>
<feature type="compositionally biased region" description="Polar residues" evidence="1">
    <location>
        <begin position="211"/>
        <end position="225"/>
    </location>
</feature>
<feature type="region of interest" description="Disordered" evidence="1">
    <location>
        <begin position="185"/>
        <end position="225"/>
    </location>
</feature>
<name>A0A3N4L035_9PEZI</name>
<gene>
    <name evidence="2" type="ORF">P167DRAFT_570878</name>
</gene>
<evidence type="ECO:0000313" key="2">
    <source>
        <dbReference type="EMBL" id="RPB16167.1"/>
    </source>
</evidence>
<proteinExistence type="predicted"/>
<protein>
    <submittedName>
        <fullName evidence="2">Uncharacterized protein</fullName>
    </submittedName>
</protein>
<dbReference type="AlphaFoldDB" id="A0A3N4L035"/>
<organism evidence="2 3">
    <name type="scientific">Morchella conica CCBAS932</name>
    <dbReference type="NCBI Taxonomy" id="1392247"/>
    <lineage>
        <taxon>Eukaryota</taxon>
        <taxon>Fungi</taxon>
        <taxon>Dikarya</taxon>
        <taxon>Ascomycota</taxon>
        <taxon>Pezizomycotina</taxon>
        <taxon>Pezizomycetes</taxon>
        <taxon>Pezizales</taxon>
        <taxon>Morchellaceae</taxon>
        <taxon>Morchella</taxon>
    </lineage>
</organism>
<dbReference type="OrthoDB" id="5382112at2759"/>
<dbReference type="Proteomes" id="UP000277580">
    <property type="component" value="Unassembled WGS sequence"/>
</dbReference>
<dbReference type="EMBL" id="ML119110">
    <property type="protein sequence ID" value="RPB16167.1"/>
    <property type="molecule type" value="Genomic_DNA"/>
</dbReference>